<protein>
    <submittedName>
        <fullName evidence="1">Uncharacterized protein</fullName>
    </submittedName>
</protein>
<dbReference type="EMBL" id="CAJMWT010003061">
    <property type="protein sequence ID" value="CAE6462224.1"/>
    <property type="molecule type" value="Genomic_DNA"/>
</dbReference>
<dbReference type="AlphaFoldDB" id="A0A8H3GRB1"/>
<dbReference type="Proteomes" id="UP000663843">
    <property type="component" value="Unassembled WGS sequence"/>
</dbReference>
<comment type="caution">
    <text evidence="1">The sequence shown here is derived from an EMBL/GenBank/DDBJ whole genome shotgun (WGS) entry which is preliminary data.</text>
</comment>
<organism evidence="1 2">
    <name type="scientific">Rhizoctonia solani</name>
    <dbReference type="NCBI Taxonomy" id="456999"/>
    <lineage>
        <taxon>Eukaryota</taxon>
        <taxon>Fungi</taxon>
        <taxon>Dikarya</taxon>
        <taxon>Basidiomycota</taxon>
        <taxon>Agaricomycotina</taxon>
        <taxon>Agaricomycetes</taxon>
        <taxon>Cantharellales</taxon>
        <taxon>Ceratobasidiaceae</taxon>
        <taxon>Rhizoctonia</taxon>
    </lineage>
</organism>
<name>A0A8H3GRB1_9AGAM</name>
<proteinExistence type="predicted"/>
<reference evidence="1" key="1">
    <citation type="submission" date="2021-01" db="EMBL/GenBank/DDBJ databases">
        <authorList>
            <person name="Kaushik A."/>
        </authorList>
    </citation>
    <scope>NUCLEOTIDE SEQUENCE</scope>
    <source>
        <strain evidence="1">AG2-2IIIB</strain>
    </source>
</reference>
<accession>A0A8H3GRB1</accession>
<gene>
    <name evidence="1" type="ORF">RDB_LOCUS97658</name>
</gene>
<evidence type="ECO:0000313" key="2">
    <source>
        <dbReference type="Proteomes" id="UP000663843"/>
    </source>
</evidence>
<evidence type="ECO:0000313" key="1">
    <source>
        <dbReference type="EMBL" id="CAE6462224.1"/>
    </source>
</evidence>
<sequence>MSITESSPTLFYDLLAPRPGVARNSFPATDLIYKLLHHIATDVSSFRRNCQVSYRLIEYARDVYDGINTRILQAEESGSWEHYDAYNQAIPALEEVLLSIMEVTEVERDEYLVGSAGYNPDLIESMAGWIEQSITDWQKRREKIRNVLDKLRTEEAFKDMVVAAEDYEHEVYDARVHDDQIFLQNLLTPLEDNKRRVERGKSQNSEMVGKAKENLQSVLDLLRASPKTVFEQELLDLAIKCAMTAYAITEVMKRDEIKMDPELYDRVYGNHIWDTAQGLASI</sequence>